<proteinExistence type="predicted"/>
<sequence length="151" mass="15340">MVSNSKRRNSGTANGGAPRSIAEAVSKQHKNTTQAVRTSSIPAGSSVPGDSSEGKALKCPPVFGPEPPPELALARAAAAAVAAASKGTPSRPMHRTSLQLGLVDPNNPNAKEVTIGVGIGPHSGRVIGGADSLAQSEAEAAKYWQERIAEV</sequence>
<keyword evidence="2" id="KW-1185">Reference proteome</keyword>
<feature type="non-terminal residue" evidence="1">
    <location>
        <position position="151"/>
    </location>
</feature>
<evidence type="ECO:0000313" key="2">
    <source>
        <dbReference type="Proteomes" id="UP001150603"/>
    </source>
</evidence>
<dbReference type="EMBL" id="JANBPW010005700">
    <property type="protein sequence ID" value="KAJ1932069.1"/>
    <property type="molecule type" value="Genomic_DNA"/>
</dbReference>
<accession>A0ACC1IZL1</accession>
<comment type="caution">
    <text evidence="1">The sequence shown here is derived from an EMBL/GenBank/DDBJ whole genome shotgun (WGS) entry which is preliminary data.</text>
</comment>
<dbReference type="Proteomes" id="UP001150603">
    <property type="component" value="Unassembled WGS sequence"/>
</dbReference>
<organism evidence="1 2">
    <name type="scientific">Linderina macrospora</name>
    <dbReference type="NCBI Taxonomy" id="4868"/>
    <lineage>
        <taxon>Eukaryota</taxon>
        <taxon>Fungi</taxon>
        <taxon>Fungi incertae sedis</taxon>
        <taxon>Zoopagomycota</taxon>
        <taxon>Kickxellomycotina</taxon>
        <taxon>Kickxellomycetes</taxon>
        <taxon>Kickxellales</taxon>
        <taxon>Kickxellaceae</taxon>
        <taxon>Linderina</taxon>
    </lineage>
</organism>
<gene>
    <name evidence="1" type="ORF">FBU59_006494</name>
</gene>
<protein>
    <submittedName>
        <fullName evidence="1">Uncharacterized protein</fullName>
    </submittedName>
</protein>
<name>A0ACC1IZL1_9FUNG</name>
<evidence type="ECO:0000313" key="1">
    <source>
        <dbReference type="EMBL" id="KAJ1932069.1"/>
    </source>
</evidence>
<reference evidence="1" key="1">
    <citation type="submission" date="2022-07" db="EMBL/GenBank/DDBJ databases">
        <title>Phylogenomic reconstructions and comparative analyses of Kickxellomycotina fungi.</title>
        <authorList>
            <person name="Reynolds N.K."/>
            <person name="Stajich J.E."/>
            <person name="Barry K."/>
            <person name="Grigoriev I.V."/>
            <person name="Crous P."/>
            <person name="Smith M.E."/>
        </authorList>
    </citation>
    <scope>NUCLEOTIDE SEQUENCE</scope>
    <source>
        <strain evidence="1">NRRL 5244</strain>
    </source>
</reference>